<dbReference type="NCBIfam" id="TIGR04085">
    <property type="entry name" value="rSAM_more_4Fe4S"/>
    <property type="match status" value="1"/>
</dbReference>
<proteinExistence type="predicted"/>
<dbReference type="GO" id="GO:0046872">
    <property type="term" value="F:metal ion binding"/>
    <property type="evidence" value="ECO:0007669"/>
    <property type="project" value="UniProtKB-KW"/>
</dbReference>
<keyword evidence="4" id="KW-0479">Metal-binding</keyword>
<gene>
    <name evidence="8" type="ORF">GF339_20855</name>
</gene>
<dbReference type="Pfam" id="PF13186">
    <property type="entry name" value="SPASM"/>
    <property type="match status" value="1"/>
</dbReference>
<protein>
    <submittedName>
        <fullName evidence="8">Radical SAM protein</fullName>
    </submittedName>
</protein>
<keyword evidence="3" id="KW-0949">S-adenosyl-L-methionine</keyword>
<dbReference type="SUPFAM" id="SSF102114">
    <property type="entry name" value="Radical SAM enzymes"/>
    <property type="match status" value="1"/>
</dbReference>
<evidence type="ECO:0000256" key="1">
    <source>
        <dbReference type="ARBA" id="ARBA00001966"/>
    </source>
</evidence>
<reference evidence="8" key="1">
    <citation type="submission" date="2019-11" db="EMBL/GenBank/DDBJ databases">
        <title>Microbial mats filling the niche in hypersaline microbial mats.</title>
        <authorList>
            <person name="Wong H.L."/>
            <person name="Macleod F.I."/>
            <person name="White R.A. III"/>
            <person name="Burns B.P."/>
        </authorList>
    </citation>
    <scope>NUCLEOTIDE SEQUENCE</scope>
    <source>
        <strain evidence="8">Rbin_158</strain>
    </source>
</reference>
<evidence type="ECO:0000256" key="2">
    <source>
        <dbReference type="ARBA" id="ARBA00022485"/>
    </source>
</evidence>
<keyword evidence="6" id="KW-0411">Iron-sulfur</keyword>
<sequence length="302" mass="32963">IQKVLWKLFHQAKVPSVSFTGGEPTLLAALPALIRYAKALGMRVNLITNGTLITPRMAQELADHGLDSAQVSLEGVTAATHDAIVNVPGAYTRTVAAVKHLKQAGILTHTNTTLTRKNLHECALFPQFVREAFDNDKFSMNLMIPTGNGAIHKGLMVTYREIGPHLEQILAASERQGVEFLWYSPVPMCLFNSIIYGLGNKGCSACDGLISIGANGDVLPCAAYDDPVGNLLQQDFASIWHSPSAHTYREKGYAHPQCRACEHFSICNGACPLYWRHAGFDELQDVMGCEASLVSPTLMRRT</sequence>
<evidence type="ECO:0000313" key="9">
    <source>
        <dbReference type="Proteomes" id="UP000649604"/>
    </source>
</evidence>
<dbReference type="InterPro" id="IPR007197">
    <property type="entry name" value="rSAM"/>
</dbReference>
<dbReference type="PANTHER" id="PTHR11228">
    <property type="entry name" value="RADICAL SAM DOMAIN PROTEIN"/>
    <property type="match status" value="1"/>
</dbReference>
<evidence type="ECO:0000313" key="8">
    <source>
        <dbReference type="EMBL" id="MBD3327049.1"/>
    </source>
</evidence>
<dbReference type="InterPro" id="IPR017200">
    <property type="entry name" value="PqqE-like"/>
</dbReference>
<dbReference type="EMBL" id="WJJP01000679">
    <property type="protein sequence ID" value="MBD3327049.1"/>
    <property type="molecule type" value="Genomic_DNA"/>
</dbReference>
<dbReference type="InterPro" id="IPR013785">
    <property type="entry name" value="Aldolase_TIM"/>
</dbReference>
<dbReference type="PIRSF" id="PIRSF037420">
    <property type="entry name" value="PQQ_syn_pqqE"/>
    <property type="match status" value="1"/>
</dbReference>
<dbReference type="PANTHER" id="PTHR11228:SF7">
    <property type="entry name" value="PQQA PEPTIDE CYCLASE"/>
    <property type="match status" value="1"/>
</dbReference>
<evidence type="ECO:0000256" key="3">
    <source>
        <dbReference type="ARBA" id="ARBA00022691"/>
    </source>
</evidence>
<evidence type="ECO:0000256" key="5">
    <source>
        <dbReference type="ARBA" id="ARBA00023004"/>
    </source>
</evidence>
<comment type="caution">
    <text evidence="8">The sequence shown here is derived from an EMBL/GenBank/DDBJ whole genome shotgun (WGS) entry which is preliminary data.</text>
</comment>
<dbReference type="Pfam" id="PF04055">
    <property type="entry name" value="Radical_SAM"/>
    <property type="match status" value="1"/>
</dbReference>
<dbReference type="InterPro" id="IPR023885">
    <property type="entry name" value="4Fe4S-binding_SPASM_dom"/>
</dbReference>
<dbReference type="AlphaFoldDB" id="A0A9D5JZF3"/>
<dbReference type="InterPro" id="IPR058240">
    <property type="entry name" value="rSAM_sf"/>
</dbReference>
<dbReference type="Gene3D" id="3.20.20.70">
    <property type="entry name" value="Aldolase class I"/>
    <property type="match status" value="1"/>
</dbReference>
<comment type="cofactor">
    <cofactor evidence="1">
        <name>[4Fe-4S] cluster</name>
        <dbReference type="ChEBI" id="CHEBI:49883"/>
    </cofactor>
</comment>
<keyword evidence="5" id="KW-0408">Iron</keyword>
<feature type="domain" description="Radical SAM core" evidence="7">
    <location>
        <begin position="1"/>
        <end position="179"/>
    </location>
</feature>
<organism evidence="8 9">
    <name type="scientific">candidate division KSB3 bacterium</name>
    <dbReference type="NCBI Taxonomy" id="2044937"/>
    <lineage>
        <taxon>Bacteria</taxon>
        <taxon>candidate division KSB3</taxon>
    </lineage>
</organism>
<feature type="non-terminal residue" evidence="8">
    <location>
        <position position="1"/>
    </location>
</feature>
<accession>A0A9D5JZF3</accession>
<evidence type="ECO:0000259" key="7">
    <source>
        <dbReference type="PROSITE" id="PS51918"/>
    </source>
</evidence>
<dbReference type="InterPro" id="IPR050377">
    <property type="entry name" value="Radical_SAM_PqqE_MftC-like"/>
</dbReference>
<dbReference type="Proteomes" id="UP000649604">
    <property type="component" value="Unassembled WGS sequence"/>
</dbReference>
<name>A0A9D5JZF3_9BACT</name>
<evidence type="ECO:0000256" key="4">
    <source>
        <dbReference type="ARBA" id="ARBA00022723"/>
    </source>
</evidence>
<keyword evidence="2" id="KW-0004">4Fe-4S</keyword>
<dbReference type="PROSITE" id="PS51918">
    <property type="entry name" value="RADICAL_SAM"/>
    <property type="match status" value="1"/>
</dbReference>
<evidence type="ECO:0000256" key="6">
    <source>
        <dbReference type="ARBA" id="ARBA00023014"/>
    </source>
</evidence>
<dbReference type="GO" id="GO:0051539">
    <property type="term" value="F:4 iron, 4 sulfur cluster binding"/>
    <property type="evidence" value="ECO:0007669"/>
    <property type="project" value="UniProtKB-KW"/>
</dbReference>
<dbReference type="CDD" id="cd01335">
    <property type="entry name" value="Radical_SAM"/>
    <property type="match status" value="1"/>
</dbReference>
<dbReference type="GO" id="GO:0003824">
    <property type="term" value="F:catalytic activity"/>
    <property type="evidence" value="ECO:0007669"/>
    <property type="project" value="InterPro"/>
</dbReference>